<dbReference type="PROSITE" id="PS51192">
    <property type="entry name" value="HELICASE_ATP_BIND_1"/>
    <property type="match status" value="1"/>
</dbReference>
<dbReference type="NCBIfam" id="TIGR00580">
    <property type="entry name" value="mfd"/>
    <property type="match status" value="1"/>
</dbReference>
<dbReference type="InterPro" id="IPR004576">
    <property type="entry name" value="Mfd"/>
</dbReference>
<dbReference type="InterPro" id="IPR041471">
    <property type="entry name" value="UvrB_inter"/>
</dbReference>
<comment type="similarity">
    <text evidence="9">In the C-terminal section; belongs to the helicase family. RecG subfamily.</text>
</comment>
<dbReference type="Gene3D" id="3.40.50.300">
    <property type="entry name" value="P-loop containing nucleotide triphosphate hydrolases"/>
    <property type="match status" value="2"/>
</dbReference>
<organism evidence="12 13">
    <name type="scientific">Prevotella multiformis DSM 16608</name>
    <dbReference type="NCBI Taxonomy" id="888743"/>
    <lineage>
        <taxon>Bacteria</taxon>
        <taxon>Pseudomonadati</taxon>
        <taxon>Bacteroidota</taxon>
        <taxon>Bacteroidia</taxon>
        <taxon>Bacteroidales</taxon>
        <taxon>Prevotellaceae</taxon>
        <taxon>Prevotella</taxon>
    </lineage>
</organism>
<dbReference type="CDD" id="cd17991">
    <property type="entry name" value="DEXHc_TRCF"/>
    <property type="match status" value="1"/>
</dbReference>
<keyword evidence="3 9" id="KW-0227">DNA damage</keyword>
<dbReference type="InterPro" id="IPR037235">
    <property type="entry name" value="TRCF-like_C_D7"/>
</dbReference>
<keyword evidence="2 9" id="KW-0547">Nucleotide-binding</keyword>
<dbReference type="InterPro" id="IPR047112">
    <property type="entry name" value="RecG/Mfd"/>
</dbReference>
<comment type="function">
    <text evidence="9">Couples transcription and DNA repair by recognizing RNA polymerase (RNAP) stalled at DNA lesions. Mediates ATP-dependent release of RNAP and its truncated transcript from the DNA, and recruitment of nucleotide excision repair machinery to the damaged site.</text>
</comment>
<comment type="subcellular location">
    <subcellularLocation>
        <location evidence="9">Cytoplasm</location>
    </subcellularLocation>
</comment>
<dbReference type="InterPro" id="IPR005118">
    <property type="entry name" value="TRCF_C"/>
</dbReference>
<dbReference type="SMART" id="SM00487">
    <property type="entry name" value="DEXDc"/>
    <property type="match status" value="1"/>
</dbReference>
<feature type="domain" description="Helicase C-terminal" evidence="11">
    <location>
        <begin position="810"/>
        <end position="964"/>
    </location>
</feature>
<evidence type="ECO:0000259" key="10">
    <source>
        <dbReference type="PROSITE" id="PS51192"/>
    </source>
</evidence>
<dbReference type="Pfam" id="PF02559">
    <property type="entry name" value="CarD_TRCF_RID"/>
    <property type="match status" value="1"/>
</dbReference>
<evidence type="ECO:0000256" key="3">
    <source>
        <dbReference type="ARBA" id="ARBA00022763"/>
    </source>
</evidence>
<dbReference type="STRING" id="888743.HMPREF9141_2321"/>
<evidence type="ECO:0000256" key="9">
    <source>
        <dbReference type="HAMAP-Rule" id="MF_00969"/>
    </source>
</evidence>
<dbReference type="SUPFAM" id="SSF141259">
    <property type="entry name" value="CarD-like"/>
    <property type="match status" value="1"/>
</dbReference>
<dbReference type="GO" id="GO:0016787">
    <property type="term" value="F:hydrolase activity"/>
    <property type="evidence" value="ECO:0007669"/>
    <property type="project" value="UniProtKB-KW"/>
</dbReference>
<dbReference type="RefSeq" id="WP_007367072.1">
    <property type="nucleotide sequence ID" value="NZ_GL872282.1"/>
</dbReference>
<comment type="similarity">
    <text evidence="9">In the N-terminal section; belongs to the UvrB family.</text>
</comment>
<dbReference type="SUPFAM" id="SSF52540">
    <property type="entry name" value="P-loop containing nucleoside triphosphate hydrolases"/>
    <property type="match status" value="3"/>
</dbReference>
<dbReference type="InterPro" id="IPR036101">
    <property type="entry name" value="CarD-like/TRCF_RID_sf"/>
</dbReference>
<dbReference type="Proteomes" id="UP000005697">
    <property type="component" value="Unassembled WGS sequence"/>
</dbReference>
<dbReference type="InterPro" id="IPR001650">
    <property type="entry name" value="Helicase_C-like"/>
</dbReference>
<evidence type="ECO:0000256" key="4">
    <source>
        <dbReference type="ARBA" id="ARBA00022801"/>
    </source>
</evidence>
<dbReference type="GO" id="GO:0005524">
    <property type="term" value="F:ATP binding"/>
    <property type="evidence" value="ECO:0007669"/>
    <property type="project" value="UniProtKB-UniRule"/>
</dbReference>
<evidence type="ECO:0000256" key="6">
    <source>
        <dbReference type="ARBA" id="ARBA00022840"/>
    </source>
</evidence>
<keyword evidence="6 9" id="KW-0067">ATP-binding</keyword>
<dbReference type="HOGENOM" id="CLU_005122_1_4_10"/>
<dbReference type="Pfam" id="PF00270">
    <property type="entry name" value="DEAD"/>
    <property type="match status" value="1"/>
</dbReference>
<evidence type="ECO:0000259" key="11">
    <source>
        <dbReference type="PROSITE" id="PS51194"/>
    </source>
</evidence>
<sequence length="1182" mass="133640">MKIQDIRKLYAMLPQAEAVRKVQEDASVKTVFLQGLVASAAPVFFASVAERWKATTVFVLNDSDEAGYFYNDLRTVAMPEDGEDRVADVLFYPSAYRRAVKYGQRDAGNEILRTEVLTRLSALASEKERPLPLFIVTEPSALAELVVSKRQLDERRLTLAVGQHTGIVEVEKTLRSFGFSETDYVYEPGQFAVRGSIIDVYSYSNELPFRIDFFGDDIETVRTFEVETQLSDRKLERVEIVPELTTLSEEKVPFLHFLPEDAVLAFKDFLYVRDAIDRIYQEGFTSQAVTEKLEGKTEMEQRELEQAFRREGLLVPASRWMSDALDFRRIEFGAGRSVPEPAGKGDGSRAAVGFATSPQPLFHKNFDLLSKTLRDYLLQGYRLYIFADSEKQTARLRDIFDSRSGGGPAADSENLSVADGVAASAGANGGSIPFTPVNRTLHEGFVDGTLKVCFFTDHQIFDRFHKYSLKSDRARQGKMALTMKELQEMEPGDFLVHVDFGIGRFAGLVRVPAGDSYQEMIRLVYQHNDIVDVSIHSLYKISKYRRGDTGEPPRLSVLGSGAWDRLKEKAKKRIKDIARDLIRLYARRRREKGFAFSPDSFMQHELEASFLYEDTPDQLKATQELKQDMESARPMDRLVCGDVGFGKTEVAIRAAFKAAADNKQVAVLVPTTVLAFQHYQTFRKRLKDMPVRVDYLSRARSPKQTRQVLADLAEGKIDILVGTHKLIGKSVKWHDLGLLIIDEEQKFGVATKEKLRQLKTNVDTLTMSATPIPRTLQFSLMGARDMSIMRTPPPNRYPIQTEIASFSHEVIADAVNFEMSRNGQIYFVNDRISNLQEIADLIRKYVPDCRVAVGHGQMKPEELEETVMGFMNYDYDVLLSTTIVENGIDIPNANTIIINDAHRFGLSDLHQMRGRVGRSNKKAFCYLLAPPLAALNPEARRRLEALETFSDLGSGFNLAMQDLDIRGAGNLLGAEQSGFMEDLGYETYQKILSQAVMELKNDEFQDLYAEEMGEGKQITGDDFIDDCAVESDLEMYFPDNYVPGSSERMLLYRELDNIEKDSDLEAYRRRLQDRFGPVPRQGEELMQVVALRRVGKRLGCEKIILKQGRMQMQFVSNPRSMYYQSAAFGKVLDYIGQHPRRCSLKEKNGKRSMVVGDVKTVEDGVKVLREIESGTRALPSAG</sequence>
<evidence type="ECO:0000256" key="1">
    <source>
        <dbReference type="ARBA" id="ARBA00022490"/>
    </source>
</evidence>
<dbReference type="EMBL" id="AEWX01000034">
    <property type="protein sequence ID" value="EGC19070.1"/>
    <property type="molecule type" value="Genomic_DNA"/>
</dbReference>
<dbReference type="InterPro" id="IPR011545">
    <property type="entry name" value="DEAD/DEAH_box_helicase_dom"/>
</dbReference>
<evidence type="ECO:0000256" key="2">
    <source>
        <dbReference type="ARBA" id="ARBA00022741"/>
    </source>
</evidence>
<keyword evidence="5" id="KW-0347">Helicase</keyword>
<evidence type="ECO:0000256" key="8">
    <source>
        <dbReference type="ARBA" id="ARBA00023204"/>
    </source>
</evidence>
<dbReference type="SMART" id="SM00982">
    <property type="entry name" value="TRCF"/>
    <property type="match status" value="1"/>
</dbReference>
<evidence type="ECO:0000313" key="13">
    <source>
        <dbReference type="Proteomes" id="UP000005697"/>
    </source>
</evidence>
<dbReference type="InterPro" id="IPR014001">
    <property type="entry name" value="Helicase_ATP-bd"/>
</dbReference>
<dbReference type="GO" id="GO:0000716">
    <property type="term" value="P:transcription-coupled nucleotide-excision repair, DNA damage recognition"/>
    <property type="evidence" value="ECO:0007669"/>
    <property type="project" value="UniProtKB-UniRule"/>
</dbReference>
<dbReference type="GO" id="GO:0006355">
    <property type="term" value="P:regulation of DNA-templated transcription"/>
    <property type="evidence" value="ECO:0007669"/>
    <property type="project" value="UniProtKB-UniRule"/>
</dbReference>
<dbReference type="PANTHER" id="PTHR47964">
    <property type="entry name" value="ATP-DEPENDENT DNA HELICASE HOMOLOG RECG, CHLOROPLASTIC"/>
    <property type="match status" value="1"/>
</dbReference>
<accession>F0F9Q4</accession>
<dbReference type="PROSITE" id="PS51194">
    <property type="entry name" value="HELICASE_CTER"/>
    <property type="match status" value="1"/>
</dbReference>
<keyword evidence="4 9" id="KW-0378">Hydrolase</keyword>
<evidence type="ECO:0000256" key="5">
    <source>
        <dbReference type="ARBA" id="ARBA00022806"/>
    </source>
</evidence>
<evidence type="ECO:0000256" key="7">
    <source>
        <dbReference type="ARBA" id="ARBA00023125"/>
    </source>
</evidence>
<dbReference type="Pfam" id="PF00271">
    <property type="entry name" value="Helicase_C"/>
    <property type="match status" value="1"/>
</dbReference>
<evidence type="ECO:0000313" key="12">
    <source>
        <dbReference type="EMBL" id="EGC19070.1"/>
    </source>
</evidence>
<keyword evidence="13" id="KW-1185">Reference proteome</keyword>
<keyword evidence="7 9" id="KW-0238">DNA-binding</keyword>
<dbReference type="Gene3D" id="3.90.1150.50">
    <property type="entry name" value="Transcription-repair-coupling factor, D7 domain"/>
    <property type="match status" value="1"/>
</dbReference>
<dbReference type="GO" id="GO:0003678">
    <property type="term" value="F:DNA helicase activity"/>
    <property type="evidence" value="ECO:0007669"/>
    <property type="project" value="TreeGrafter"/>
</dbReference>
<dbReference type="Pfam" id="PF03461">
    <property type="entry name" value="TRCF"/>
    <property type="match status" value="1"/>
</dbReference>
<dbReference type="GO" id="GO:0005737">
    <property type="term" value="C:cytoplasm"/>
    <property type="evidence" value="ECO:0007669"/>
    <property type="project" value="UniProtKB-SubCell"/>
</dbReference>
<dbReference type="Gene3D" id="2.40.10.170">
    <property type="match status" value="1"/>
</dbReference>
<keyword evidence="1 9" id="KW-0963">Cytoplasm</keyword>
<dbReference type="Pfam" id="PF17757">
    <property type="entry name" value="UvrB_inter"/>
    <property type="match status" value="1"/>
</dbReference>
<name>F0F9Q4_9BACT</name>
<dbReference type="SMART" id="SM00490">
    <property type="entry name" value="HELICc"/>
    <property type="match status" value="1"/>
</dbReference>
<comment type="caution">
    <text evidence="12">The sequence shown here is derived from an EMBL/GenBank/DDBJ whole genome shotgun (WGS) entry which is preliminary data.</text>
</comment>
<proteinExistence type="inferred from homology"/>
<dbReference type="HAMAP" id="MF_00969">
    <property type="entry name" value="TRCF"/>
    <property type="match status" value="1"/>
</dbReference>
<dbReference type="Gene3D" id="3.30.2060.10">
    <property type="entry name" value="Penicillin-binding protein 1b domain"/>
    <property type="match status" value="1"/>
</dbReference>
<dbReference type="GO" id="GO:0003684">
    <property type="term" value="F:damaged DNA binding"/>
    <property type="evidence" value="ECO:0007669"/>
    <property type="project" value="InterPro"/>
</dbReference>
<dbReference type="PANTHER" id="PTHR47964:SF1">
    <property type="entry name" value="ATP-DEPENDENT DNA HELICASE HOMOLOG RECG, CHLOROPLASTIC"/>
    <property type="match status" value="1"/>
</dbReference>
<reference evidence="12 13" key="1">
    <citation type="submission" date="2011-01" db="EMBL/GenBank/DDBJ databases">
        <authorList>
            <person name="Muzny D."/>
            <person name="Qin X."/>
            <person name="Deng J."/>
            <person name="Jiang H."/>
            <person name="Liu Y."/>
            <person name="Qu J."/>
            <person name="Song X.-Z."/>
            <person name="Zhang L."/>
            <person name="Thornton R."/>
            <person name="Coyle M."/>
            <person name="Francisco L."/>
            <person name="Jackson L."/>
            <person name="Javaid M."/>
            <person name="Korchina V."/>
            <person name="Kovar C."/>
            <person name="Mata R."/>
            <person name="Mathew T."/>
            <person name="Ngo R."/>
            <person name="Nguyen L."/>
            <person name="Nguyen N."/>
            <person name="Okwuonu G."/>
            <person name="Ongeri F."/>
            <person name="Pham C."/>
            <person name="Simmons D."/>
            <person name="Wilczek-Boney K."/>
            <person name="Hale W."/>
            <person name="Jakkamsetti A."/>
            <person name="Pham P."/>
            <person name="Ruth R."/>
            <person name="San Lucas F."/>
            <person name="Warren J."/>
            <person name="Zhang J."/>
            <person name="Zhao Z."/>
            <person name="Zhou C."/>
            <person name="Zhu D."/>
            <person name="Lee S."/>
            <person name="Bess C."/>
            <person name="Blankenburg K."/>
            <person name="Forbes L."/>
            <person name="Fu Q."/>
            <person name="Gubbala S."/>
            <person name="Hirani K."/>
            <person name="Jayaseelan J.C."/>
            <person name="Lara F."/>
            <person name="Munidasa M."/>
            <person name="Palculict T."/>
            <person name="Patil S."/>
            <person name="Pu L.-L."/>
            <person name="Saada N."/>
            <person name="Tang L."/>
            <person name="Weissenberger G."/>
            <person name="Zhu Y."/>
            <person name="Hemphill L."/>
            <person name="Shang Y."/>
            <person name="Youmans B."/>
            <person name="Ayvaz T."/>
            <person name="Ross M."/>
            <person name="Santibanez J."/>
            <person name="Aqrawi P."/>
            <person name="Gross S."/>
            <person name="Joshi V."/>
            <person name="Fowler G."/>
            <person name="Nazareth L."/>
            <person name="Reid J."/>
            <person name="Worley K."/>
            <person name="Petrosino J."/>
            <person name="Highlander S."/>
            <person name="Gibbs R."/>
        </authorList>
    </citation>
    <scope>NUCLEOTIDE SEQUENCE [LARGE SCALE GENOMIC DNA]</scope>
    <source>
        <strain evidence="12 13">DSM 16608</strain>
    </source>
</reference>
<dbReference type="AlphaFoldDB" id="F0F9Q4"/>
<feature type="domain" description="Helicase ATP-binding" evidence="10">
    <location>
        <begin position="628"/>
        <end position="789"/>
    </location>
</feature>
<dbReference type="eggNOG" id="COG1197">
    <property type="taxonomic scope" value="Bacteria"/>
</dbReference>
<gene>
    <name evidence="9 12" type="primary">mfd</name>
    <name evidence="12" type="ORF">HMPREF9141_2321</name>
</gene>
<dbReference type="EC" id="3.6.4.-" evidence="9"/>
<protein>
    <recommendedName>
        <fullName evidence="9">Transcription-repair-coupling factor</fullName>
        <shortName evidence="9">TRCF</shortName>
        <ecNumber evidence="9">3.6.4.-</ecNumber>
    </recommendedName>
</protein>
<dbReference type="SUPFAM" id="SSF143517">
    <property type="entry name" value="TRCF domain-like"/>
    <property type="match status" value="1"/>
</dbReference>
<dbReference type="InterPro" id="IPR003711">
    <property type="entry name" value="CarD-like/TRCF_RID"/>
</dbReference>
<keyword evidence="8 9" id="KW-0234">DNA repair</keyword>
<dbReference type="InterPro" id="IPR027417">
    <property type="entry name" value="P-loop_NTPase"/>
</dbReference>
<dbReference type="SMART" id="SM01058">
    <property type="entry name" value="CarD_TRCF"/>
    <property type="match status" value="1"/>
</dbReference>